<gene>
    <name evidence="2" type="ORF">QOZ94_003295</name>
</gene>
<dbReference type="EMBL" id="JAUSVY010000008">
    <property type="protein sequence ID" value="MDQ0506484.1"/>
    <property type="molecule type" value="Genomic_DNA"/>
</dbReference>
<dbReference type="GO" id="GO:0016746">
    <property type="term" value="F:acyltransferase activity"/>
    <property type="evidence" value="ECO:0007669"/>
    <property type="project" value="UniProtKB-KW"/>
</dbReference>
<comment type="caution">
    <text evidence="2">The sequence shown here is derived from an EMBL/GenBank/DDBJ whole genome shotgun (WGS) entry which is preliminary data.</text>
</comment>
<evidence type="ECO:0000313" key="3">
    <source>
        <dbReference type="Proteomes" id="UP001241747"/>
    </source>
</evidence>
<dbReference type="Proteomes" id="UP001241747">
    <property type="component" value="Unassembled WGS sequence"/>
</dbReference>
<dbReference type="PROSITE" id="PS51186">
    <property type="entry name" value="GNAT"/>
    <property type="match status" value="1"/>
</dbReference>
<dbReference type="InterPro" id="IPR016181">
    <property type="entry name" value="Acyl_CoA_acyltransferase"/>
</dbReference>
<protein>
    <submittedName>
        <fullName evidence="2">Acetyltransferase</fullName>
        <ecNumber evidence="2">2.3.1.-</ecNumber>
    </submittedName>
</protein>
<organism evidence="2 3">
    <name type="scientific">Xanthobacter agilis</name>
    <dbReference type="NCBI Taxonomy" id="47492"/>
    <lineage>
        <taxon>Bacteria</taxon>
        <taxon>Pseudomonadati</taxon>
        <taxon>Pseudomonadota</taxon>
        <taxon>Alphaproteobacteria</taxon>
        <taxon>Hyphomicrobiales</taxon>
        <taxon>Xanthobacteraceae</taxon>
        <taxon>Xanthobacter</taxon>
    </lineage>
</organism>
<sequence>MNDSARVSLRPFLPADAPALAALFRAAIEELTGDDYDADQQEAWAAAADDEEAFGARLAGLLTLVALRSGAPVGFLALKDDSHIDLLYVHPEAVETGVAATLCAAAEALAHGRGAKAVTVDASDTALGFFLHRGYQPERRNTVSLGGEWLSNTTLRKVLGEGGRLQ</sequence>
<keyword evidence="2" id="KW-0012">Acyltransferase</keyword>
<accession>A0ABU0LH61</accession>
<feature type="domain" description="N-acetyltransferase" evidence="1">
    <location>
        <begin position="7"/>
        <end position="156"/>
    </location>
</feature>
<dbReference type="PANTHER" id="PTHR43451:SF1">
    <property type="entry name" value="ACETYLTRANSFERASE"/>
    <property type="match status" value="1"/>
</dbReference>
<name>A0ABU0LH61_XANAG</name>
<dbReference type="Gene3D" id="3.40.630.30">
    <property type="match status" value="1"/>
</dbReference>
<keyword evidence="2" id="KW-0808">Transferase</keyword>
<dbReference type="EC" id="2.3.1.-" evidence="2"/>
<keyword evidence="3" id="KW-1185">Reference proteome</keyword>
<dbReference type="Pfam" id="PF13673">
    <property type="entry name" value="Acetyltransf_10"/>
    <property type="match status" value="1"/>
</dbReference>
<dbReference type="PANTHER" id="PTHR43451">
    <property type="entry name" value="ACETYLTRANSFERASE (GNAT) FAMILY PROTEIN"/>
    <property type="match status" value="1"/>
</dbReference>
<reference evidence="2 3" key="1">
    <citation type="submission" date="2023-07" db="EMBL/GenBank/DDBJ databases">
        <title>Genomic Encyclopedia of Type Strains, Phase IV (KMG-IV): sequencing the most valuable type-strain genomes for metagenomic binning, comparative biology and taxonomic classification.</title>
        <authorList>
            <person name="Goeker M."/>
        </authorList>
    </citation>
    <scope>NUCLEOTIDE SEQUENCE [LARGE SCALE GENOMIC DNA]</scope>
    <source>
        <strain evidence="2 3">DSM 3770</strain>
    </source>
</reference>
<dbReference type="InterPro" id="IPR000182">
    <property type="entry name" value="GNAT_dom"/>
</dbReference>
<proteinExistence type="predicted"/>
<dbReference type="InterPro" id="IPR052564">
    <property type="entry name" value="N-acetyltrans/Recomb-assoc"/>
</dbReference>
<evidence type="ECO:0000259" key="1">
    <source>
        <dbReference type="PROSITE" id="PS51186"/>
    </source>
</evidence>
<dbReference type="SUPFAM" id="SSF55729">
    <property type="entry name" value="Acyl-CoA N-acyltransferases (Nat)"/>
    <property type="match status" value="1"/>
</dbReference>
<evidence type="ECO:0000313" key="2">
    <source>
        <dbReference type="EMBL" id="MDQ0506484.1"/>
    </source>
</evidence>
<dbReference type="RefSeq" id="WP_237347700.1">
    <property type="nucleotide sequence ID" value="NZ_JABWGX010000047.1"/>
</dbReference>